<evidence type="ECO:0000256" key="8">
    <source>
        <dbReference type="ARBA" id="ARBA00023278"/>
    </source>
</evidence>
<dbReference type="OMA" id="GCWPTSP"/>
<keyword evidence="3" id="KW-0964">Secreted</keyword>
<dbReference type="Pfam" id="PF13855">
    <property type="entry name" value="LRR_8"/>
    <property type="match status" value="1"/>
</dbReference>
<keyword evidence="6" id="KW-0677">Repeat</keyword>
<dbReference type="FunFam" id="3.80.10.10:FF:000224">
    <property type="entry name" value="Leucine-rich repeat extensin-like protein 1"/>
    <property type="match status" value="1"/>
</dbReference>
<accession>A0A0K9NK06</accession>
<sequence length="370" mass="41073">MAEYYPLILFFVFLVLHGFPCPSQSSDLFNPRLQKAYVALQAWKHSITCDPNQLTTDWDGPHVCNYTGVFCAPALDDANELTVASIDLNQGGICGVLPTHLGLLKDLSVFHINSNRFCGGLPETLSEMKLLHELDVSNNDLSGPFPHVALMMESLKFFDIRFNHFCGEVPATLFAKKLDAIFINNNNFSSAVPANIGDSSVSVLVIANLDLHGCFPRSISKMGDTLYELILMNNGLFSCLPEDLGKLKKVRVFDISSNQIVGGLPESIGEMKSLEQLNVAHNKLSGEIPASIFNLPRLENFTYSDNYFCSEPDNYQNIKRIDDERNCLPDRPLQRSPEECCSFLSEPVFCSLLPAKKNTSPPAKIPLPLH</sequence>
<dbReference type="EMBL" id="LFYR01002184">
    <property type="protein sequence ID" value="KMZ56417.1"/>
    <property type="molecule type" value="Genomic_DNA"/>
</dbReference>
<feature type="signal peptide" evidence="11">
    <location>
        <begin position="1"/>
        <end position="25"/>
    </location>
</feature>
<comment type="caution">
    <text evidence="13">The sequence shown here is derived from an EMBL/GenBank/DDBJ whole genome shotgun (WGS) entry which is preliminary data.</text>
</comment>
<dbReference type="InterPro" id="IPR013210">
    <property type="entry name" value="LRR_N_plant-typ"/>
</dbReference>
<keyword evidence="9" id="KW-0961">Cell wall biogenesis/degradation</keyword>
<evidence type="ECO:0000259" key="12">
    <source>
        <dbReference type="Pfam" id="PF08263"/>
    </source>
</evidence>
<dbReference type="InterPro" id="IPR051582">
    <property type="entry name" value="LRR_extensin-like_regulator"/>
</dbReference>
<dbReference type="Proteomes" id="UP000036987">
    <property type="component" value="Unassembled WGS sequence"/>
</dbReference>
<dbReference type="InterPro" id="IPR001611">
    <property type="entry name" value="Leu-rich_rpt"/>
</dbReference>
<dbReference type="PANTHER" id="PTHR32093">
    <property type="entry name" value="LEUCINE-RICH REPEAT EXTENSIN-LIKE PROTEIN 3-RELATED"/>
    <property type="match status" value="1"/>
</dbReference>
<organism evidence="13 14">
    <name type="scientific">Zostera marina</name>
    <name type="common">Eelgrass</name>
    <dbReference type="NCBI Taxonomy" id="29655"/>
    <lineage>
        <taxon>Eukaryota</taxon>
        <taxon>Viridiplantae</taxon>
        <taxon>Streptophyta</taxon>
        <taxon>Embryophyta</taxon>
        <taxon>Tracheophyta</taxon>
        <taxon>Spermatophyta</taxon>
        <taxon>Magnoliopsida</taxon>
        <taxon>Liliopsida</taxon>
        <taxon>Zosteraceae</taxon>
        <taxon>Zostera</taxon>
    </lineage>
</organism>
<feature type="domain" description="Leucine-rich repeat-containing N-terminal plant-type" evidence="12">
    <location>
        <begin position="39"/>
        <end position="71"/>
    </location>
</feature>
<dbReference type="AlphaFoldDB" id="A0A0K9NK06"/>
<dbReference type="Pfam" id="PF08263">
    <property type="entry name" value="LRRNT_2"/>
    <property type="match status" value="1"/>
</dbReference>
<keyword evidence="7" id="KW-0325">Glycoprotein</keyword>
<evidence type="ECO:0000256" key="3">
    <source>
        <dbReference type="ARBA" id="ARBA00022525"/>
    </source>
</evidence>
<evidence type="ECO:0000256" key="9">
    <source>
        <dbReference type="ARBA" id="ARBA00023316"/>
    </source>
</evidence>
<keyword evidence="2" id="KW-0134">Cell wall</keyword>
<dbReference type="SUPFAM" id="SSF52058">
    <property type="entry name" value="L domain-like"/>
    <property type="match status" value="1"/>
</dbReference>
<dbReference type="Gene3D" id="3.80.10.10">
    <property type="entry name" value="Ribonuclease Inhibitor"/>
    <property type="match status" value="2"/>
</dbReference>
<dbReference type="OrthoDB" id="676979at2759"/>
<dbReference type="FunFam" id="3.80.10.10:FF:000041">
    <property type="entry name" value="LRR receptor-like serine/threonine-protein kinase ERECTA"/>
    <property type="match status" value="1"/>
</dbReference>
<evidence type="ECO:0000256" key="5">
    <source>
        <dbReference type="ARBA" id="ARBA00022729"/>
    </source>
</evidence>
<feature type="chain" id="PRO_5005527162" description="Cell wall hydroxyproline-rich glycoprotein" evidence="11">
    <location>
        <begin position="26"/>
        <end position="370"/>
    </location>
</feature>
<gene>
    <name evidence="13" type="ORF">ZOSMA_95G00110</name>
</gene>
<proteinExistence type="predicted"/>
<evidence type="ECO:0000313" key="13">
    <source>
        <dbReference type="EMBL" id="KMZ56417.1"/>
    </source>
</evidence>
<dbReference type="InterPro" id="IPR032675">
    <property type="entry name" value="LRR_dom_sf"/>
</dbReference>
<dbReference type="Pfam" id="PF00560">
    <property type="entry name" value="LRR_1"/>
    <property type="match status" value="1"/>
</dbReference>
<dbReference type="STRING" id="29655.A0A0K9NK06"/>
<name>A0A0K9NK06_ZOSMR</name>
<evidence type="ECO:0000256" key="6">
    <source>
        <dbReference type="ARBA" id="ARBA00022737"/>
    </source>
</evidence>
<evidence type="ECO:0000256" key="1">
    <source>
        <dbReference type="ARBA" id="ARBA00004191"/>
    </source>
</evidence>
<keyword evidence="4" id="KW-0433">Leucine-rich repeat</keyword>
<evidence type="ECO:0000256" key="10">
    <source>
        <dbReference type="ARBA" id="ARBA00041871"/>
    </source>
</evidence>
<dbReference type="PANTHER" id="PTHR32093:SF121">
    <property type="entry name" value="LEUCINE-RICH REPEAT EXTENSIN-LIKE PROTEIN 6"/>
    <property type="match status" value="1"/>
</dbReference>
<keyword evidence="5 11" id="KW-0732">Signal</keyword>
<evidence type="ECO:0000256" key="4">
    <source>
        <dbReference type="ARBA" id="ARBA00022614"/>
    </source>
</evidence>
<comment type="subcellular location">
    <subcellularLocation>
        <location evidence="1">Secreted</location>
        <location evidence="1">Cell wall</location>
    </subcellularLocation>
</comment>
<dbReference type="GO" id="GO:0071555">
    <property type="term" value="P:cell wall organization"/>
    <property type="evidence" value="ECO:0007669"/>
    <property type="project" value="UniProtKB-KW"/>
</dbReference>
<evidence type="ECO:0000313" key="14">
    <source>
        <dbReference type="Proteomes" id="UP000036987"/>
    </source>
</evidence>
<keyword evidence="14" id="KW-1185">Reference proteome</keyword>
<keyword evidence="8" id="KW-0379">Hydroxylation</keyword>
<evidence type="ECO:0000256" key="2">
    <source>
        <dbReference type="ARBA" id="ARBA00022512"/>
    </source>
</evidence>
<protein>
    <recommendedName>
        <fullName evidence="10">Cell wall hydroxyproline-rich glycoprotein</fullName>
    </recommendedName>
</protein>
<evidence type="ECO:0000256" key="7">
    <source>
        <dbReference type="ARBA" id="ARBA00023180"/>
    </source>
</evidence>
<reference evidence="14" key="1">
    <citation type="journal article" date="2016" name="Nature">
        <title>The genome of the seagrass Zostera marina reveals angiosperm adaptation to the sea.</title>
        <authorList>
            <person name="Olsen J.L."/>
            <person name="Rouze P."/>
            <person name="Verhelst B."/>
            <person name="Lin Y.-C."/>
            <person name="Bayer T."/>
            <person name="Collen J."/>
            <person name="Dattolo E."/>
            <person name="De Paoli E."/>
            <person name="Dittami S."/>
            <person name="Maumus F."/>
            <person name="Michel G."/>
            <person name="Kersting A."/>
            <person name="Lauritano C."/>
            <person name="Lohaus R."/>
            <person name="Toepel M."/>
            <person name="Tonon T."/>
            <person name="Vanneste K."/>
            <person name="Amirebrahimi M."/>
            <person name="Brakel J."/>
            <person name="Bostroem C."/>
            <person name="Chovatia M."/>
            <person name="Grimwood J."/>
            <person name="Jenkins J.W."/>
            <person name="Jueterbock A."/>
            <person name="Mraz A."/>
            <person name="Stam W.T."/>
            <person name="Tice H."/>
            <person name="Bornberg-Bauer E."/>
            <person name="Green P.J."/>
            <person name="Pearson G.A."/>
            <person name="Procaccini G."/>
            <person name="Duarte C.M."/>
            <person name="Schmutz J."/>
            <person name="Reusch T.B.H."/>
            <person name="Van de Peer Y."/>
        </authorList>
    </citation>
    <scope>NUCLEOTIDE SEQUENCE [LARGE SCALE GENOMIC DNA]</scope>
    <source>
        <strain evidence="14">cv. Finnish</strain>
    </source>
</reference>
<evidence type="ECO:0000256" key="11">
    <source>
        <dbReference type="SAM" id="SignalP"/>
    </source>
</evidence>